<dbReference type="PANTHER" id="PTHR30061:SF50">
    <property type="entry name" value="MALTOSE_MALTODEXTRIN-BINDING PERIPLASMIC PROTEIN"/>
    <property type="match status" value="1"/>
</dbReference>
<reference evidence="6 7" key="1">
    <citation type="submission" date="2016-11" db="EMBL/GenBank/DDBJ databases">
        <authorList>
            <person name="Jaros S."/>
            <person name="Januszkiewicz K."/>
            <person name="Wedrychowicz H."/>
        </authorList>
    </citation>
    <scope>NUCLEOTIDE SEQUENCE [LARGE SCALE GENOMIC DNA]</scope>
    <source>
        <strain evidence="6 7">DSM 15930</strain>
    </source>
</reference>
<dbReference type="InterPro" id="IPR006060">
    <property type="entry name" value="Maltose/Cyclodextrin-bd"/>
</dbReference>
<dbReference type="InterPro" id="IPR006059">
    <property type="entry name" value="SBP"/>
</dbReference>
<dbReference type="EMBL" id="FRCP01000014">
    <property type="protein sequence ID" value="SHM65887.1"/>
    <property type="molecule type" value="Genomic_DNA"/>
</dbReference>
<keyword evidence="3 5" id="KW-0762">Sugar transport</keyword>
<dbReference type="GO" id="GO:0015768">
    <property type="term" value="P:maltose transport"/>
    <property type="evidence" value="ECO:0007669"/>
    <property type="project" value="TreeGrafter"/>
</dbReference>
<dbReference type="GO" id="GO:0042956">
    <property type="term" value="P:maltodextrin transmembrane transport"/>
    <property type="evidence" value="ECO:0007669"/>
    <property type="project" value="TreeGrafter"/>
</dbReference>
<dbReference type="CDD" id="cd13586">
    <property type="entry name" value="PBP2_Maltose_binding_like"/>
    <property type="match status" value="1"/>
</dbReference>
<dbReference type="GO" id="GO:1901982">
    <property type="term" value="F:maltose binding"/>
    <property type="evidence" value="ECO:0007669"/>
    <property type="project" value="TreeGrafter"/>
</dbReference>
<evidence type="ECO:0000256" key="4">
    <source>
        <dbReference type="ARBA" id="ARBA00022729"/>
    </source>
</evidence>
<dbReference type="OrthoDB" id="41208at2"/>
<keyword evidence="2 5" id="KW-0813">Transport</keyword>
<keyword evidence="4" id="KW-0732">Signal</keyword>
<proteinExistence type="inferred from homology"/>
<dbReference type="SUPFAM" id="SSF53850">
    <property type="entry name" value="Periplasmic binding protein-like II"/>
    <property type="match status" value="1"/>
</dbReference>
<name>A0A1M7KKL6_9FIRM</name>
<evidence type="ECO:0000256" key="1">
    <source>
        <dbReference type="ARBA" id="ARBA00008520"/>
    </source>
</evidence>
<dbReference type="PANTHER" id="PTHR30061">
    <property type="entry name" value="MALTOSE-BINDING PERIPLASMIC PROTEIN"/>
    <property type="match status" value="1"/>
</dbReference>
<keyword evidence="5" id="KW-1003">Cell membrane</keyword>
<dbReference type="PROSITE" id="PS51257">
    <property type="entry name" value="PROKAR_LIPOPROTEIN"/>
    <property type="match status" value="1"/>
</dbReference>
<dbReference type="Gene3D" id="3.40.190.10">
    <property type="entry name" value="Periplasmic binding protein-like II"/>
    <property type="match status" value="2"/>
</dbReference>
<dbReference type="PRINTS" id="PR00181">
    <property type="entry name" value="MALTOSEBP"/>
</dbReference>
<dbReference type="RefSeq" id="WP_073288714.1">
    <property type="nucleotide sequence ID" value="NZ_FRCP01000014.1"/>
</dbReference>
<dbReference type="AlphaFoldDB" id="A0A1M7KKL6"/>
<keyword evidence="5" id="KW-0449">Lipoprotein</keyword>
<comment type="subcellular location">
    <subcellularLocation>
        <location evidence="5">Cell membrane</location>
        <topology evidence="5">Lipid-anchor</topology>
    </subcellularLocation>
</comment>
<sequence>MKKNRVIGVLACLSLSVLLVGCGQQKKSDKLVIWSNMEVEADTIKEYGEKWSKETGYEIEIVHETPDVQQFVQATNSASGPDAVIGIANDQLANYVTAGLVSEVPQELFQDSDYVEAAVEACYVDGKRYAAPLAVETVTLFYNTDKVPSAPVTWEELLQVASEQGGIQFEATSIYYDLGFVRAFDSYIFPYKDGEYDVNDLGLGNKGAVNAYEFIQSLAGEYGFLSANVTSDIAKSNFQNGETAFYIGGPWDVDGFTSAGTPFAVAPMPSLNNNNFVTPVGTQVSFVSKKSKKQDRAWDFIMYLMEKGAIDLYNVGARIPANISLQQMEEIQSDEISKAFVEQINQGEPLPTVSELGQVWTPYTNNMKAMLNGEIDAATAASNIEKQIKEGIELMNSGR</sequence>
<evidence type="ECO:0000256" key="3">
    <source>
        <dbReference type="ARBA" id="ARBA00022597"/>
    </source>
</evidence>
<protein>
    <recommendedName>
        <fullName evidence="5">Maltodextrin-binding protein</fullName>
    </recommendedName>
</protein>
<dbReference type="GO" id="GO:0015144">
    <property type="term" value="F:carbohydrate transmembrane transporter activity"/>
    <property type="evidence" value="ECO:0007669"/>
    <property type="project" value="InterPro"/>
</dbReference>
<dbReference type="Proteomes" id="UP000184038">
    <property type="component" value="Unassembled WGS sequence"/>
</dbReference>
<organism evidence="6 7">
    <name type="scientific">Anaerosporobacter mobilis DSM 15930</name>
    <dbReference type="NCBI Taxonomy" id="1120996"/>
    <lineage>
        <taxon>Bacteria</taxon>
        <taxon>Bacillati</taxon>
        <taxon>Bacillota</taxon>
        <taxon>Clostridia</taxon>
        <taxon>Lachnospirales</taxon>
        <taxon>Lachnospiraceae</taxon>
        <taxon>Anaerosporobacter</taxon>
    </lineage>
</organism>
<evidence type="ECO:0000256" key="5">
    <source>
        <dbReference type="RuleBase" id="RU365005"/>
    </source>
</evidence>
<evidence type="ECO:0000313" key="7">
    <source>
        <dbReference type="Proteomes" id="UP000184038"/>
    </source>
</evidence>
<gene>
    <name evidence="6" type="ORF">SAMN02746066_02779</name>
</gene>
<evidence type="ECO:0000256" key="2">
    <source>
        <dbReference type="ARBA" id="ARBA00022448"/>
    </source>
</evidence>
<keyword evidence="5" id="KW-0472">Membrane</keyword>
<accession>A0A1M7KKL6</accession>
<evidence type="ECO:0000313" key="6">
    <source>
        <dbReference type="EMBL" id="SHM65887.1"/>
    </source>
</evidence>
<dbReference type="Pfam" id="PF13416">
    <property type="entry name" value="SBP_bac_8"/>
    <property type="match status" value="1"/>
</dbReference>
<dbReference type="GO" id="GO:0055052">
    <property type="term" value="C:ATP-binding cassette (ABC) transporter complex, substrate-binding subunit-containing"/>
    <property type="evidence" value="ECO:0007669"/>
    <property type="project" value="TreeGrafter"/>
</dbReference>
<comment type="similarity">
    <text evidence="1 5">Belongs to the bacterial solute-binding protein 1 family.</text>
</comment>
<dbReference type="STRING" id="1120996.SAMN02746066_02779"/>
<keyword evidence="7" id="KW-1185">Reference proteome</keyword>